<protein>
    <submittedName>
        <fullName evidence="1">Fatty acid 2-hydroxylase</fullName>
    </submittedName>
</protein>
<name>A0ACB7FEF7_NIBAL</name>
<sequence>MHPGGEALILRRSGKDVSQEMEGPPHRHSENARRWMEQYYIGELETDSGTGDAQTDVETDSTQPAERVEVPMLALISLVAGMLQDVRVSAGMRMLICNVTRGADGSPQTVTVQVLPLSLYHKYEPITAQNSFVQVSSVFPGELPSFIRLKSRSLSDFITVVTHYPAHCLPFAAMETADTAISAQVQASGGARSSPR</sequence>
<dbReference type="Proteomes" id="UP000805704">
    <property type="component" value="Chromosome 12"/>
</dbReference>
<evidence type="ECO:0000313" key="2">
    <source>
        <dbReference type="Proteomes" id="UP000805704"/>
    </source>
</evidence>
<reference evidence="1" key="1">
    <citation type="submission" date="2020-04" db="EMBL/GenBank/DDBJ databases">
        <title>A chromosome-scale assembly and high-density genetic map of the yellow drum (Nibea albiflora) genome.</title>
        <authorList>
            <person name="Xu D."/>
            <person name="Zhang W."/>
            <person name="Chen R."/>
            <person name="Tan P."/>
            <person name="Wang L."/>
            <person name="Song H."/>
            <person name="Tian L."/>
            <person name="Zhu Q."/>
            <person name="Wang B."/>
        </authorList>
    </citation>
    <scope>NUCLEOTIDE SEQUENCE</scope>
    <source>
        <strain evidence="1">ZJHYS-2018</strain>
    </source>
</reference>
<evidence type="ECO:0000313" key="1">
    <source>
        <dbReference type="EMBL" id="KAG8012944.1"/>
    </source>
</evidence>
<proteinExistence type="predicted"/>
<comment type="caution">
    <text evidence="1">The sequence shown here is derived from an EMBL/GenBank/DDBJ whole genome shotgun (WGS) entry which is preliminary data.</text>
</comment>
<dbReference type="EMBL" id="CM024800">
    <property type="protein sequence ID" value="KAG8012944.1"/>
    <property type="molecule type" value="Genomic_DNA"/>
</dbReference>
<organism evidence="1 2">
    <name type="scientific">Nibea albiflora</name>
    <name type="common">Yellow drum</name>
    <name type="synonym">Corvina albiflora</name>
    <dbReference type="NCBI Taxonomy" id="240163"/>
    <lineage>
        <taxon>Eukaryota</taxon>
        <taxon>Metazoa</taxon>
        <taxon>Chordata</taxon>
        <taxon>Craniata</taxon>
        <taxon>Vertebrata</taxon>
        <taxon>Euteleostomi</taxon>
        <taxon>Actinopterygii</taxon>
        <taxon>Neopterygii</taxon>
        <taxon>Teleostei</taxon>
        <taxon>Neoteleostei</taxon>
        <taxon>Acanthomorphata</taxon>
        <taxon>Eupercaria</taxon>
        <taxon>Sciaenidae</taxon>
        <taxon>Nibea</taxon>
    </lineage>
</organism>
<accession>A0ACB7FEF7</accession>
<gene>
    <name evidence="1" type="primary">FA2H.2</name>
    <name evidence="1" type="ORF">GBF38_020918</name>
</gene>
<keyword evidence="2" id="KW-1185">Reference proteome</keyword>